<evidence type="ECO:0000256" key="1">
    <source>
        <dbReference type="ARBA" id="ARBA00004167"/>
    </source>
</evidence>
<dbReference type="OrthoDB" id="27095at2759"/>
<keyword evidence="5" id="KW-0472">Membrane</keyword>
<dbReference type="EMBL" id="AZHD01000001">
    <property type="protein sequence ID" value="OAA67855.1"/>
    <property type="molecule type" value="Genomic_DNA"/>
</dbReference>
<dbReference type="PANTHER" id="PTHR13605">
    <property type="entry name" value="ER MEMBRANE PROTEIN COMPLEX SUBUNIT 7"/>
    <property type="match status" value="1"/>
</dbReference>
<sequence length="310" mass="31578">MRLLSLLAGVLSAAAAAAAASSQAASSASTTVTTTAATAAITFQLSPPSSVQQQQQNSHQQQQDSATQRQQQLQQFAAGLPAGTRATLEAGGGRRFVSAPLTVGLQLVFRDVPVGSYLGEVHCAAYTFAPLRVDVVAAAAAAGEGPPTVTVTETYLGRSWKNRGPALARLAPDNDGNDGSSSSSSSSTTFLVAPVSLQPTIFYAQRSTFSALSVLRNPMILLGLATMGLVFGMPYMMEKMDPEMRAEFEERQRGAGGGPGGFDMAAFLAGQPSNGGGSGGSAGGSGGGGGSGSNNNNHRNHKNQGGAVRR</sequence>
<organism evidence="9 10">
    <name type="scientific">Niveomyces insectorum RCEF 264</name>
    <dbReference type="NCBI Taxonomy" id="1081102"/>
    <lineage>
        <taxon>Eukaryota</taxon>
        <taxon>Fungi</taxon>
        <taxon>Dikarya</taxon>
        <taxon>Ascomycota</taxon>
        <taxon>Pezizomycotina</taxon>
        <taxon>Sordariomycetes</taxon>
        <taxon>Hypocreomycetidae</taxon>
        <taxon>Hypocreales</taxon>
        <taxon>Cordycipitaceae</taxon>
        <taxon>Niveomyces</taxon>
    </lineage>
</organism>
<gene>
    <name evidence="9" type="ORF">SPI_00050</name>
</gene>
<evidence type="ECO:0000313" key="9">
    <source>
        <dbReference type="EMBL" id="OAA67855.1"/>
    </source>
</evidence>
<feature type="compositionally biased region" description="Basic residues" evidence="6">
    <location>
        <begin position="298"/>
        <end position="310"/>
    </location>
</feature>
<keyword evidence="10" id="KW-1185">Reference proteome</keyword>
<accession>A0A167ZSD5</accession>
<evidence type="ECO:0000256" key="3">
    <source>
        <dbReference type="ARBA" id="ARBA00022729"/>
    </source>
</evidence>
<feature type="compositionally biased region" description="Gly residues" evidence="6">
    <location>
        <begin position="273"/>
        <end position="292"/>
    </location>
</feature>
<evidence type="ECO:0000256" key="2">
    <source>
        <dbReference type="ARBA" id="ARBA00022692"/>
    </source>
</evidence>
<keyword evidence="2" id="KW-0812">Transmembrane</keyword>
<evidence type="ECO:0000256" key="5">
    <source>
        <dbReference type="ARBA" id="ARBA00023136"/>
    </source>
</evidence>
<dbReference type="AlphaFoldDB" id="A0A167ZSD5"/>
<dbReference type="InterPro" id="IPR039163">
    <property type="entry name" value="EMC7"/>
</dbReference>
<dbReference type="Proteomes" id="UP000076874">
    <property type="component" value="Unassembled WGS sequence"/>
</dbReference>
<comment type="subcellular location">
    <subcellularLocation>
        <location evidence="1">Membrane</location>
        <topology evidence="1">Single-pass membrane protein</topology>
    </subcellularLocation>
</comment>
<comment type="caution">
    <text evidence="9">The sequence shown here is derived from an EMBL/GenBank/DDBJ whole genome shotgun (WGS) entry which is preliminary data.</text>
</comment>
<feature type="region of interest" description="Disordered" evidence="6">
    <location>
        <begin position="166"/>
        <end position="185"/>
    </location>
</feature>
<feature type="region of interest" description="Disordered" evidence="6">
    <location>
        <begin position="248"/>
        <end position="310"/>
    </location>
</feature>
<reference evidence="9 10" key="1">
    <citation type="journal article" date="2016" name="Genome Biol. Evol.">
        <title>Divergent and convergent evolution of fungal pathogenicity.</title>
        <authorList>
            <person name="Shang Y."/>
            <person name="Xiao G."/>
            <person name="Zheng P."/>
            <person name="Cen K."/>
            <person name="Zhan S."/>
            <person name="Wang C."/>
        </authorList>
    </citation>
    <scope>NUCLEOTIDE SEQUENCE [LARGE SCALE GENOMIC DNA]</scope>
    <source>
        <strain evidence="9 10">RCEF 264</strain>
    </source>
</reference>
<evidence type="ECO:0000256" key="6">
    <source>
        <dbReference type="SAM" id="MobiDB-lite"/>
    </source>
</evidence>
<name>A0A167ZSD5_9HYPO</name>
<proteinExistence type="predicted"/>
<evidence type="ECO:0000256" key="4">
    <source>
        <dbReference type="ARBA" id="ARBA00022989"/>
    </source>
</evidence>
<dbReference type="GO" id="GO:0072546">
    <property type="term" value="C:EMC complex"/>
    <property type="evidence" value="ECO:0007669"/>
    <property type="project" value="TreeGrafter"/>
</dbReference>
<feature type="region of interest" description="Disordered" evidence="6">
    <location>
        <begin position="48"/>
        <end position="72"/>
    </location>
</feature>
<keyword evidence="4" id="KW-1133">Transmembrane helix</keyword>
<dbReference type="InterPro" id="IPR019008">
    <property type="entry name" value="Beta_sandwich_EMC7"/>
</dbReference>
<keyword evidence="3 7" id="KW-0732">Signal</keyword>
<dbReference type="STRING" id="1081102.A0A167ZSD5"/>
<dbReference type="Pfam" id="PF09430">
    <property type="entry name" value="EMC7_beta-sandw"/>
    <property type="match status" value="1"/>
</dbReference>
<dbReference type="PANTHER" id="PTHR13605:SF4">
    <property type="entry name" value="ER MEMBRANE PROTEIN COMPLEX SUBUNIT 7"/>
    <property type="match status" value="1"/>
</dbReference>
<evidence type="ECO:0000259" key="8">
    <source>
        <dbReference type="Pfam" id="PF09430"/>
    </source>
</evidence>
<feature type="domain" description="ER membrane protein complex subunit 7 beta-sandwich" evidence="8">
    <location>
        <begin position="80"/>
        <end position="222"/>
    </location>
</feature>
<feature type="chain" id="PRO_5007895088" description="ER membrane protein complex subunit 7 beta-sandwich domain-containing protein" evidence="7">
    <location>
        <begin position="20"/>
        <end position="310"/>
    </location>
</feature>
<evidence type="ECO:0000313" key="10">
    <source>
        <dbReference type="Proteomes" id="UP000076874"/>
    </source>
</evidence>
<feature type="signal peptide" evidence="7">
    <location>
        <begin position="1"/>
        <end position="19"/>
    </location>
</feature>
<protein>
    <recommendedName>
        <fullName evidence="8">ER membrane protein complex subunit 7 beta-sandwich domain-containing protein</fullName>
    </recommendedName>
</protein>
<evidence type="ECO:0000256" key="7">
    <source>
        <dbReference type="SAM" id="SignalP"/>
    </source>
</evidence>